<evidence type="ECO:0000313" key="2">
    <source>
        <dbReference type="Proteomes" id="UP000737018"/>
    </source>
</evidence>
<organism evidence="1 2">
    <name type="scientific">Castanea mollissima</name>
    <name type="common">Chinese chestnut</name>
    <dbReference type="NCBI Taxonomy" id="60419"/>
    <lineage>
        <taxon>Eukaryota</taxon>
        <taxon>Viridiplantae</taxon>
        <taxon>Streptophyta</taxon>
        <taxon>Embryophyta</taxon>
        <taxon>Tracheophyta</taxon>
        <taxon>Spermatophyta</taxon>
        <taxon>Magnoliopsida</taxon>
        <taxon>eudicotyledons</taxon>
        <taxon>Gunneridae</taxon>
        <taxon>Pentapetalae</taxon>
        <taxon>rosids</taxon>
        <taxon>fabids</taxon>
        <taxon>Fagales</taxon>
        <taxon>Fagaceae</taxon>
        <taxon>Castanea</taxon>
    </lineage>
</organism>
<dbReference type="OrthoDB" id="10472039at2759"/>
<dbReference type="AlphaFoldDB" id="A0A8J4QLZ2"/>
<reference evidence="1" key="1">
    <citation type="submission" date="2020-03" db="EMBL/GenBank/DDBJ databases">
        <title>Castanea mollissima Vanexum genome sequencing.</title>
        <authorList>
            <person name="Staton M."/>
        </authorList>
    </citation>
    <scope>NUCLEOTIDE SEQUENCE</scope>
    <source>
        <tissue evidence="1">Leaf</tissue>
    </source>
</reference>
<proteinExistence type="predicted"/>
<evidence type="ECO:0000313" key="1">
    <source>
        <dbReference type="EMBL" id="KAF3948589.1"/>
    </source>
</evidence>
<accession>A0A8J4QLZ2</accession>
<dbReference type="Proteomes" id="UP000737018">
    <property type="component" value="Unassembled WGS sequence"/>
</dbReference>
<gene>
    <name evidence="1" type="ORF">CMV_025432</name>
</gene>
<protein>
    <submittedName>
        <fullName evidence="1">Uncharacterized protein</fullName>
    </submittedName>
</protein>
<dbReference type="EMBL" id="JRKL02006694">
    <property type="protein sequence ID" value="KAF3948589.1"/>
    <property type="molecule type" value="Genomic_DNA"/>
</dbReference>
<name>A0A8J4QLZ2_9ROSI</name>
<keyword evidence="2" id="KW-1185">Reference proteome</keyword>
<sequence>MMITTPTIAAISMLPLRKVNNQVLLSDANPNPVQTWMEGEDKPMAQGLNGQWSIILKIYGVRQRRKKRGAFAYEARTRQGAVVFYGCSRSAAKSLPSVLLEGLREVAVTASRFQFNQILVLSNSNFLVQLLNTGHSLEWE</sequence>
<comment type="caution">
    <text evidence="1">The sequence shown here is derived from an EMBL/GenBank/DDBJ whole genome shotgun (WGS) entry which is preliminary data.</text>
</comment>